<dbReference type="Gramene" id="TraesARIUn03G04678450.1">
    <property type="protein sequence ID" value="TraesARIUn03G04678450.1.CDS1"/>
    <property type="gene ID" value="TraesARIUn03G04678450"/>
</dbReference>
<dbReference type="PANTHER" id="PTHR31087">
    <property type="match status" value="1"/>
</dbReference>
<proteinExistence type="inferred from homology"/>
<dbReference type="STRING" id="4565.A0A3B6LWE9"/>
<dbReference type="EnsemblPlants" id="TraesCS5B02G482800.1">
    <property type="protein sequence ID" value="TraesCS5B02G482800.1.cds1"/>
    <property type="gene ID" value="TraesCS5B02G482800"/>
</dbReference>
<dbReference type="Gramene" id="TraesROB_scaffold_038504_01G000100.1">
    <property type="protein sequence ID" value="TraesROB_scaffold_038504_01G000100.1"/>
    <property type="gene ID" value="TraesROB_scaffold_038504_01G000100"/>
</dbReference>
<dbReference type="Gene3D" id="2.40.160.200">
    <property type="entry name" value="LURP1-related"/>
    <property type="match status" value="1"/>
</dbReference>
<dbReference type="GeneID" id="123176491"/>
<evidence type="ECO:0008006" key="4">
    <source>
        <dbReference type="Google" id="ProtNLM"/>
    </source>
</evidence>
<dbReference type="Gramene" id="TraesJUL5B03G03015740.1">
    <property type="protein sequence ID" value="TraesJUL5B03G03015740.1.CDS1"/>
    <property type="gene ID" value="TraesJUL5B03G03015740"/>
</dbReference>
<dbReference type="Gramene" id="TraesWEE_scaffold_060947_01G000400.1">
    <property type="protein sequence ID" value="TraesWEE_scaffold_060947_01G000400.1"/>
    <property type="gene ID" value="TraesWEE_scaffold_060947_01G000400"/>
</dbReference>
<dbReference type="Gramene" id="TraesCLE_scaffold_244147_01G000100.1">
    <property type="protein sequence ID" value="TraesCLE_scaffold_244147_01G000100.1"/>
    <property type="gene ID" value="TraesCLE_scaffold_244147_01G000100"/>
</dbReference>
<gene>
    <name evidence="2" type="primary">LOC123176491</name>
</gene>
<dbReference type="InterPro" id="IPR038595">
    <property type="entry name" value="LOR_sf"/>
</dbReference>
<dbReference type="Gramene" id="TraesRN5B0101149100.1">
    <property type="protein sequence ID" value="TraesRN5B0101149100.1"/>
    <property type="gene ID" value="TraesRN5B0101149100"/>
</dbReference>
<dbReference type="OrthoDB" id="693755at2759"/>
<dbReference type="Gramene" id="TraesSTAUn03G04556420.1">
    <property type="protein sequence ID" value="TraesSTAUn03G04556420.1.CDS1"/>
    <property type="gene ID" value="TraesSTAUn03G04556420"/>
</dbReference>
<dbReference type="Gramene" id="TraesSYM7B03G04024910.1">
    <property type="protein sequence ID" value="TraesSYM7B03G04024910.1.CDS1"/>
    <property type="gene ID" value="TraesSYM7B03G04024910"/>
</dbReference>
<comment type="similarity">
    <text evidence="1">Belongs to the LOR family.</text>
</comment>
<dbReference type="Gramene" id="TraesLDM5B03G02998090.1">
    <property type="protein sequence ID" value="TraesLDM5B03G02998090.1.CDS1"/>
    <property type="gene ID" value="TraesLDM5B03G02998090"/>
</dbReference>
<dbReference type="Gramene" id="TraesSYM7B03G04024980.1">
    <property type="protein sequence ID" value="TraesSYM7B03G04024980.1.CDS1"/>
    <property type="gene ID" value="TraesSYM7B03G04024980"/>
</dbReference>
<evidence type="ECO:0000313" key="3">
    <source>
        <dbReference type="Proteomes" id="UP000019116"/>
    </source>
</evidence>
<dbReference type="SMR" id="A0A3B6LWE9"/>
<dbReference type="InterPro" id="IPR025659">
    <property type="entry name" value="Tubby-like_C"/>
</dbReference>
<dbReference type="Gramene" id="TraesCAD_scaffold_007335_01G000100.1">
    <property type="protein sequence ID" value="TraesCAD_scaffold_007335_01G000100.1"/>
    <property type="gene ID" value="TraesCAD_scaffold_007335_01G000100"/>
</dbReference>
<dbReference type="Gramene" id="TraesMAC5B03G02992630.1">
    <property type="protein sequence ID" value="TraesMAC5B03G02992630.1.CDS1"/>
    <property type="gene ID" value="TraesMAC5B03G02992630"/>
</dbReference>
<dbReference type="AlphaFoldDB" id="A0A3B6LWE9"/>
<dbReference type="Gramene" id="TraesCS5B02G482800.1">
    <property type="protein sequence ID" value="TraesCS5B02G482800.1.cds1"/>
    <property type="gene ID" value="TraesCS5B02G482800"/>
</dbReference>
<dbReference type="Gramene" id="TraesSTA5B03G02985910.1">
    <property type="protein sequence ID" value="TraesSTA5B03G02985910.1.CDS1"/>
    <property type="gene ID" value="TraesSTA5B03G02985910"/>
</dbReference>
<dbReference type="Gramene" id="TraesARI7B03G04314530.1">
    <property type="protein sequence ID" value="TraesARI7B03G04314530.1.CDS1"/>
    <property type="gene ID" value="TraesARI7B03G04314530"/>
</dbReference>
<dbReference type="Gramene" id="TraesARI7B03G04314450.1">
    <property type="protein sequence ID" value="TraesARI7B03G04314450.1.CDS1"/>
    <property type="gene ID" value="TraesARI7B03G04314450"/>
</dbReference>
<reference evidence="2" key="1">
    <citation type="submission" date="2018-08" db="EMBL/GenBank/DDBJ databases">
        <authorList>
            <person name="Rossello M."/>
        </authorList>
    </citation>
    <scope>NUCLEOTIDE SEQUENCE [LARGE SCALE GENOMIC DNA]</scope>
    <source>
        <strain evidence="2">cv. Chinese Spring</strain>
    </source>
</reference>
<dbReference type="Gramene" id="TraesARI7B03G04314550.1">
    <property type="protein sequence ID" value="TraesARI7B03G04314550.1.CDS1"/>
    <property type="gene ID" value="TraesARI7B03G04314550"/>
</dbReference>
<dbReference type="Gramene" id="TraesPARA_EIv1.0_1743720.1">
    <property type="protein sequence ID" value="TraesPARA_EIv1.0_1743720.1.CDS1"/>
    <property type="gene ID" value="TraesPARA_EIv1.0_1743720"/>
</dbReference>
<name>A0A3B6LWE9_WHEAT</name>
<dbReference type="Gramene" id="TraesJAGUn03G04569730.1">
    <property type="protein sequence ID" value="TraesJAGUn03G04569730.1.CDS1"/>
    <property type="gene ID" value="TraesJAGUn03G04569730"/>
</dbReference>
<dbReference type="Gramene" id="TraesJAG5B03G02992240.1">
    <property type="protein sequence ID" value="TraesJAG5B03G02992240.1.CDS1"/>
    <property type="gene ID" value="TraesJAG5B03G02992240"/>
</dbReference>
<dbReference type="RefSeq" id="XP_044446610.1">
    <property type="nucleotide sequence ID" value="XM_044590675.1"/>
</dbReference>
<dbReference type="Gramene" id="TraesJAG5B03G02992170.1">
    <property type="protein sequence ID" value="TraesJAG5B03G02992170.1.CDS1"/>
    <property type="gene ID" value="TraesJAG5B03G02992170"/>
</dbReference>
<evidence type="ECO:0000256" key="1">
    <source>
        <dbReference type="ARBA" id="ARBA00005437"/>
    </source>
</evidence>
<dbReference type="Gramene" id="TraesLAC5B03G02949440.1">
    <property type="protein sequence ID" value="TraesLAC5B03G02949440.1.CDS1"/>
    <property type="gene ID" value="TraesLAC5B03G02949440"/>
</dbReference>
<dbReference type="Gramene" id="TraesCS5B03G1175800.1">
    <property type="protein sequence ID" value="TraesCS5B03G1175800.1.CDS1"/>
    <property type="gene ID" value="TraesCS5B03G1175800"/>
</dbReference>
<dbReference type="Pfam" id="PF04525">
    <property type="entry name" value="LOR"/>
    <property type="match status" value="1"/>
</dbReference>
<dbReference type="Gramene" id="TraesARIUn03G04678440.1">
    <property type="protein sequence ID" value="TraesARIUn03G04678440.1.CDS1"/>
    <property type="gene ID" value="TraesARIUn03G04678440"/>
</dbReference>
<dbReference type="Gramene" id="TraesARIUn03G04683070.1">
    <property type="protein sequence ID" value="TraesARIUn03G04683070.1.CDS1"/>
    <property type="gene ID" value="TraesARIUn03G04683070"/>
</dbReference>
<dbReference type="SUPFAM" id="SSF54518">
    <property type="entry name" value="Tubby C-terminal domain-like"/>
    <property type="match status" value="1"/>
</dbReference>
<accession>A0A3B6LWE9</accession>
<dbReference type="Gramene" id="TraesNOR5B03G03023320.1">
    <property type="protein sequence ID" value="TraesNOR5B03G03023320.1.CDS1"/>
    <property type="gene ID" value="TraesNOR5B03G03023320"/>
</dbReference>
<protein>
    <recommendedName>
        <fullName evidence="4">Tubby C-terminal domain-containing protein</fullName>
    </recommendedName>
</protein>
<dbReference type="PANTHER" id="PTHR31087:SF163">
    <property type="entry name" value="TUBBY C-TERMINAL DOMAIN-CONTAINING PROTEIN"/>
    <property type="match status" value="1"/>
</dbReference>
<keyword evidence="3" id="KW-1185">Reference proteome</keyword>
<organism evidence="2">
    <name type="scientific">Triticum aestivum</name>
    <name type="common">Wheat</name>
    <dbReference type="NCBI Taxonomy" id="4565"/>
    <lineage>
        <taxon>Eukaryota</taxon>
        <taxon>Viridiplantae</taxon>
        <taxon>Streptophyta</taxon>
        <taxon>Embryophyta</taxon>
        <taxon>Tracheophyta</taxon>
        <taxon>Spermatophyta</taxon>
        <taxon>Magnoliopsida</taxon>
        <taxon>Liliopsida</taxon>
        <taxon>Poales</taxon>
        <taxon>Poaceae</taxon>
        <taxon>BOP clade</taxon>
        <taxon>Pooideae</taxon>
        <taxon>Triticodae</taxon>
        <taxon>Triticeae</taxon>
        <taxon>Triticinae</taxon>
        <taxon>Triticum</taxon>
    </lineage>
</organism>
<sequence>MAARTGAVVDARFCAPHATEFTLTKTKSWFRDFTITDASGAAVMKVDAPPFTFVRRSILVDAASRRPLVTTERSPTLFTLGRRWEAFKGDGSRPRDLLFSAVVQPWLFVIREVHVHLAGGDRSEKNPDFVIRLSSCGREWTVSRGRSDGGAAVATIKRTTGLFLFEGLAFSVSVSPGVDHAFILALAVILHEIRQDGIQRGQHAAF</sequence>
<dbReference type="Gramene" id="TraesJAG5B03G02992200.1">
    <property type="protein sequence ID" value="TraesJAG5B03G02992200.1.CDS1"/>
    <property type="gene ID" value="TraesJAG5B03G02992200"/>
</dbReference>
<reference evidence="2" key="2">
    <citation type="submission" date="2018-10" db="UniProtKB">
        <authorList>
            <consortium name="EnsemblPlants"/>
        </authorList>
    </citation>
    <scope>IDENTIFICATION</scope>
</reference>
<dbReference type="Gramene" id="TraesJAG5B03G02992270.1">
    <property type="protein sequence ID" value="TraesJAG5B03G02992270.1.CDS1"/>
    <property type="gene ID" value="TraesJAG5B03G02992270"/>
</dbReference>
<dbReference type="Proteomes" id="UP000019116">
    <property type="component" value="Chromosome 5B"/>
</dbReference>
<dbReference type="Gramene" id="TraesARIUn03G04683050.1">
    <property type="protein sequence ID" value="TraesARIUn03G04683050.1.CDS1"/>
    <property type="gene ID" value="TraesARIUn03G04683050"/>
</dbReference>
<dbReference type="InterPro" id="IPR007612">
    <property type="entry name" value="LOR"/>
</dbReference>
<evidence type="ECO:0000313" key="2">
    <source>
        <dbReference type="EnsemblPlants" id="TraesCS5B02G482800.1.cds1"/>
    </source>
</evidence>